<comment type="caution">
    <text evidence="3">The sequence shown here is derived from an EMBL/GenBank/DDBJ whole genome shotgun (WGS) entry which is preliminary data.</text>
</comment>
<accession>A0A430QZ75</accession>
<name>A0A430QZ75_THESC</name>
<reference evidence="3 4" key="1">
    <citation type="journal article" date="2019" name="Extremophiles">
        <title>Biogeography of thermophiles and predominance of Thermus scotoductus in domestic water heaters.</title>
        <authorList>
            <person name="Wilpiszeski R.L."/>
            <person name="Zhang Z."/>
            <person name="House C.H."/>
        </authorList>
    </citation>
    <scope>NUCLEOTIDE SEQUENCE [LARGE SCALE GENOMIC DNA]</scope>
    <source>
        <strain evidence="3 4">32_S32</strain>
    </source>
</reference>
<sequence length="313" mass="32899">MKQLSSGASELVEPLYVAAMIPIMLAAGWVALAAAPVASAWIKRLQPPKEGSGGSTPSSPASEERPKEPNFTVVLNPSLGAGNTKANQNLAGMVAWYLSQGANQIPVVNLASVEGYYQRLQKISGLTQQGKKLLVITLASAPLQGKLRGAITLGVPQSLPSPTARAKEVAAESLQMAQYLGKRLQQAFKDGGQDRVFAGVVDLWKEPTLFGNPNGIPPVDIYFHKTLSDGLDHGGIRLDFLRPDSPAILGPSGAPIAVHNVWVNYLDGGLDRSTLDQLAKAPHFGLAERMAGMLAVGIRGVAGYIPTVPSLGG</sequence>
<keyword evidence="2" id="KW-0812">Transmembrane</keyword>
<evidence type="ECO:0000256" key="2">
    <source>
        <dbReference type="SAM" id="Phobius"/>
    </source>
</evidence>
<proteinExistence type="predicted"/>
<keyword evidence="2" id="KW-1133">Transmembrane helix</keyword>
<organism evidence="3 4">
    <name type="scientific">Thermus scotoductus</name>
    <dbReference type="NCBI Taxonomy" id="37636"/>
    <lineage>
        <taxon>Bacteria</taxon>
        <taxon>Thermotogati</taxon>
        <taxon>Deinococcota</taxon>
        <taxon>Deinococci</taxon>
        <taxon>Thermales</taxon>
        <taxon>Thermaceae</taxon>
        <taxon>Thermus</taxon>
    </lineage>
</organism>
<feature type="transmembrane region" description="Helical" evidence="2">
    <location>
        <begin position="15"/>
        <end position="42"/>
    </location>
</feature>
<evidence type="ECO:0000256" key="1">
    <source>
        <dbReference type="SAM" id="MobiDB-lite"/>
    </source>
</evidence>
<dbReference type="EMBL" id="PELR01000395">
    <property type="protein sequence ID" value="RTH00448.1"/>
    <property type="molecule type" value="Genomic_DNA"/>
</dbReference>
<protein>
    <submittedName>
        <fullName evidence="3">Uncharacterized protein</fullName>
    </submittedName>
</protein>
<gene>
    <name evidence="3" type="ORF">CSW45_13520</name>
</gene>
<dbReference type="RefSeq" id="WP_126178125.1">
    <property type="nucleotide sequence ID" value="NZ_PELN01000255.1"/>
</dbReference>
<evidence type="ECO:0000313" key="3">
    <source>
        <dbReference type="EMBL" id="RTH00448.1"/>
    </source>
</evidence>
<keyword evidence="2" id="KW-0472">Membrane</keyword>
<evidence type="ECO:0000313" key="4">
    <source>
        <dbReference type="Proteomes" id="UP000286910"/>
    </source>
</evidence>
<dbReference type="Proteomes" id="UP000286910">
    <property type="component" value="Unassembled WGS sequence"/>
</dbReference>
<feature type="region of interest" description="Disordered" evidence="1">
    <location>
        <begin position="46"/>
        <end position="68"/>
    </location>
</feature>
<dbReference type="AlphaFoldDB" id="A0A430QZ75"/>